<sequence>MASQKLPSHHFWHHSLLTHTKIYISKPTWTRLTIAGWEHQPITSEYTAFTAAWQHNLFLQGVRGQSEEESTRCGFEAHKWKKCYCSTRKAT</sequence>
<dbReference type="AlphaFoldDB" id="A0AAV3Z595"/>
<protein>
    <submittedName>
        <fullName evidence="1">Uncharacterized protein</fullName>
    </submittedName>
</protein>
<proteinExistence type="predicted"/>
<name>A0AAV3Z595_9GAST</name>
<dbReference type="EMBL" id="BLXT01001943">
    <property type="protein sequence ID" value="GFN89553.1"/>
    <property type="molecule type" value="Genomic_DNA"/>
</dbReference>
<evidence type="ECO:0000313" key="1">
    <source>
        <dbReference type="EMBL" id="GFN89553.1"/>
    </source>
</evidence>
<reference evidence="1 2" key="1">
    <citation type="journal article" date="2021" name="Elife">
        <title>Chloroplast acquisition without the gene transfer in kleptoplastic sea slugs, Plakobranchus ocellatus.</title>
        <authorList>
            <person name="Maeda T."/>
            <person name="Takahashi S."/>
            <person name="Yoshida T."/>
            <person name="Shimamura S."/>
            <person name="Takaki Y."/>
            <person name="Nagai Y."/>
            <person name="Toyoda A."/>
            <person name="Suzuki Y."/>
            <person name="Arimoto A."/>
            <person name="Ishii H."/>
            <person name="Satoh N."/>
            <person name="Nishiyama T."/>
            <person name="Hasebe M."/>
            <person name="Maruyama T."/>
            <person name="Minagawa J."/>
            <person name="Obokata J."/>
            <person name="Shigenobu S."/>
        </authorList>
    </citation>
    <scope>NUCLEOTIDE SEQUENCE [LARGE SCALE GENOMIC DNA]</scope>
</reference>
<dbReference type="Proteomes" id="UP000735302">
    <property type="component" value="Unassembled WGS sequence"/>
</dbReference>
<gene>
    <name evidence="1" type="ORF">PoB_001605900</name>
</gene>
<comment type="caution">
    <text evidence="1">The sequence shown here is derived from an EMBL/GenBank/DDBJ whole genome shotgun (WGS) entry which is preliminary data.</text>
</comment>
<keyword evidence="2" id="KW-1185">Reference proteome</keyword>
<evidence type="ECO:0000313" key="2">
    <source>
        <dbReference type="Proteomes" id="UP000735302"/>
    </source>
</evidence>
<organism evidence="1 2">
    <name type="scientific">Plakobranchus ocellatus</name>
    <dbReference type="NCBI Taxonomy" id="259542"/>
    <lineage>
        <taxon>Eukaryota</taxon>
        <taxon>Metazoa</taxon>
        <taxon>Spiralia</taxon>
        <taxon>Lophotrochozoa</taxon>
        <taxon>Mollusca</taxon>
        <taxon>Gastropoda</taxon>
        <taxon>Heterobranchia</taxon>
        <taxon>Euthyneura</taxon>
        <taxon>Panpulmonata</taxon>
        <taxon>Sacoglossa</taxon>
        <taxon>Placobranchoidea</taxon>
        <taxon>Plakobranchidae</taxon>
        <taxon>Plakobranchus</taxon>
    </lineage>
</organism>
<accession>A0AAV3Z595</accession>